<reference evidence="6 7" key="1">
    <citation type="journal article" date="2019" name="ISME J.">
        <title>Isolation and characterization of a thermophilic sulfur- and iron-reducing thaumarchaeote from a terrestrial acidic hot spring.</title>
        <authorList>
            <person name="Kato S."/>
            <person name="Itoh T."/>
            <person name="Yuki M."/>
            <person name="Nagamori M."/>
            <person name="Ohnishi M."/>
            <person name="Uematsu K."/>
            <person name="Suzuki K."/>
            <person name="Takashina T."/>
            <person name="Ohkuma M."/>
        </authorList>
    </citation>
    <scope>NUCLEOTIDE SEQUENCE [LARGE SCALE GENOMIC DNA]</scope>
    <source>
        <strain evidence="6 7">NAS-02</strain>
    </source>
</reference>
<sequence length="103" mass="11083">MMAADPVDLAVVAFGIVVMAMGAYGLTYSRNLVRQLLSVEVAFNGLLMMLLPLLSMNTSSATYFGVVVISVVSAEIIVVVAVLVSYYRTSRSMSSDKLEEVPE</sequence>
<gene>
    <name evidence="6" type="ORF">NAS2_1095</name>
</gene>
<feature type="transmembrane region" description="Helical" evidence="5">
    <location>
        <begin position="6"/>
        <end position="24"/>
    </location>
</feature>
<evidence type="ECO:0000313" key="7">
    <source>
        <dbReference type="Proteomes" id="UP000509448"/>
    </source>
</evidence>
<evidence type="ECO:0000256" key="3">
    <source>
        <dbReference type="ARBA" id="ARBA00022989"/>
    </source>
</evidence>
<dbReference type="AlphaFoldDB" id="A0A4P2VD62"/>
<dbReference type="Pfam" id="PF00420">
    <property type="entry name" value="Oxidored_q2"/>
    <property type="match status" value="1"/>
</dbReference>
<keyword evidence="2 5" id="KW-0812">Transmembrane</keyword>
<organism evidence="6 7">
    <name type="scientific">Conexivisphaera calida</name>
    <dbReference type="NCBI Taxonomy" id="1874277"/>
    <lineage>
        <taxon>Archaea</taxon>
        <taxon>Nitrososphaerota</taxon>
        <taxon>Conexivisphaeria</taxon>
        <taxon>Conexivisphaerales</taxon>
        <taxon>Conexivisphaeraceae</taxon>
        <taxon>Conexivisphaera</taxon>
    </lineage>
</organism>
<keyword evidence="3 5" id="KW-1133">Transmembrane helix</keyword>
<dbReference type="Gene3D" id="1.10.287.3510">
    <property type="match status" value="1"/>
</dbReference>
<keyword evidence="4 5" id="KW-0472">Membrane</keyword>
<comment type="subcellular location">
    <subcellularLocation>
        <location evidence="1">Membrane</location>
        <topology evidence="1">Multi-pass membrane protein</topology>
    </subcellularLocation>
</comment>
<proteinExistence type="predicted"/>
<dbReference type="Proteomes" id="UP000509448">
    <property type="component" value="Chromosome"/>
</dbReference>
<dbReference type="InterPro" id="IPR039428">
    <property type="entry name" value="NUOK/Mnh_C1-like"/>
</dbReference>
<dbReference type="EMBL" id="AP018732">
    <property type="protein sequence ID" value="BBE42484.1"/>
    <property type="molecule type" value="Genomic_DNA"/>
</dbReference>
<name>A0A4P2VD62_9ARCH</name>
<evidence type="ECO:0000256" key="5">
    <source>
        <dbReference type="SAM" id="Phobius"/>
    </source>
</evidence>
<evidence type="ECO:0000256" key="4">
    <source>
        <dbReference type="ARBA" id="ARBA00023136"/>
    </source>
</evidence>
<keyword evidence="7" id="KW-1185">Reference proteome</keyword>
<dbReference type="KEGG" id="ccai:NAS2_1095"/>
<feature type="transmembrane region" description="Helical" evidence="5">
    <location>
        <begin position="36"/>
        <end position="55"/>
    </location>
</feature>
<feature type="transmembrane region" description="Helical" evidence="5">
    <location>
        <begin position="61"/>
        <end position="87"/>
    </location>
</feature>
<evidence type="ECO:0000256" key="1">
    <source>
        <dbReference type="ARBA" id="ARBA00004141"/>
    </source>
</evidence>
<dbReference type="GO" id="GO:0016020">
    <property type="term" value="C:membrane"/>
    <property type="evidence" value="ECO:0007669"/>
    <property type="project" value="UniProtKB-SubCell"/>
</dbReference>
<evidence type="ECO:0000313" key="6">
    <source>
        <dbReference type="EMBL" id="BBE42484.1"/>
    </source>
</evidence>
<accession>A0A4P2VD62</accession>
<protein>
    <submittedName>
        <fullName evidence="6">NADH dehydrogenase subunit 4L</fullName>
    </submittedName>
</protein>
<evidence type="ECO:0000256" key="2">
    <source>
        <dbReference type="ARBA" id="ARBA00022692"/>
    </source>
</evidence>